<proteinExistence type="predicted"/>
<keyword evidence="10" id="KW-1185">Reference proteome</keyword>
<keyword evidence="4" id="KW-0508">mRNA splicing</keyword>
<dbReference type="GO" id="GO:0008380">
    <property type="term" value="P:RNA splicing"/>
    <property type="evidence" value="ECO:0007669"/>
    <property type="project" value="UniProtKB-KW"/>
</dbReference>
<dbReference type="GO" id="GO:0005634">
    <property type="term" value="C:nucleus"/>
    <property type="evidence" value="ECO:0007669"/>
    <property type="project" value="UniProtKB-SubCell"/>
</dbReference>
<sequence length="205" mass="23683">MIHLKVLLLGFLLKVQPPNDLFPLFDKYSKVVDTFIPKDRRTGDSRGFAFVCYKYDDEASKAVDWLGEKKLHKLVIKSKINETKDVMKRKANEIDKSKVSGSRICSEWKSYRQIKCLLIKEIHVLEHNIDALWNVYSTISISFTEHASPDFPLLNSSFGRWHFGHSHHDEDHHLPQPLKDEENIFRLGFVANIALAIGKAFTGYL</sequence>
<dbReference type="PANTHER" id="PTHR48028:SF4">
    <property type="entry name" value="SC35-LIKE SPLICING FACTOR"/>
    <property type="match status" value="1"/>
</dbReference>
<evidence type="ECO:0000256" key="7">
    <source>
        <dbReference type="SAM" id="SignalP"/>
    </source>
</evidence>
<comment type="subcellular location">
    <subcellularLocation>
        <location evidence="1">Nucleus</location>
    </subcellularLocation>
</comment>
<dbReference type="SMART" id="SM00360">
    <property type="entry name" value="RRM"/>
    <property type="match status" value="1"/>
</dbReference>
<dbReference type="SUPFAM" id="SSF54928">
    <property type="entry name" value="RNA-binding domain, RBD"/>
    <property type="match status" value="1"/>
</dbReference>
<keyword evidence="7" id="KW-0732">Signal</keyword>
<gene>
    <name evidence="9" type="ORF">VFH_III214800</name>
</gene>
<dbReference type="InterPro" id="IPR012677">
    <property type="entry name" value="Nucleotide-bd_a/b_plait_sf"/>
</dbReference>
<keyword evidence="5" id="KW-0539">Nucleus</keyword>
<evidence type="ECO:0000313" key="9">
    <source>
        <dbReference type="EMBL" id="CAI8606119.1"/>
    </source>
</evidence>
<feature type="chain" id="PRO_5043325987" description="RRM domain-containing protein" evidence="7">
    <location>
        <begin position="18"/>
        <end position="205"/>
    </location>
</feature>
<keyword evidence="3 6" id="KW-0694">RNA-binding</keyword>
<dbReference type="AlphaFoldDB" id="A0AAV1A6A7"/>
<evidence type="ECO:0000256" key="2">
    <source>
        <dbReference type="ARBA" id="ARBA00022664"/>
    </source>
</evidence>
<reference evidence="9 10" key="1">
    <citation type="submission" date="2023-01" db="EMBL/GenBank/DDBJ databases">
        <authorList>
            <person name="Kreplak J."/>
        </authorList>
    </citation>
    <scope>NUCLEOTIDE SEQUENCE [LARGE SCALE GENOMIC DNA]</scope>
</reference>
<evidence type="ECO:0000256" key="1">
    <source>
        <dbReference type="ARBA" id="ARBA00004123"/>
    </source>
</evidence>
<dbReference type="Gene3D" id="3.30.70.330">
    <property type="match status" value="1"/>
</dbReference>
<dbReference type="InterPro" id="IPR035979">
    <property type="entry name" value="RBD_domain_sf"/>
</dbReference>
<dbReference type="GO" id="GO:0003723">
    <property type="term" value="F:RNA binding"/>
    <property type="evidence" value="ECO:0007669"/>
    <property type="project" value="UniProtKB-UniRule"/>
</dbReference>
<dbReference type="GO" id="GO:0006397">
    <property type="term" value="P:mRNA processing"/>
    <property type="evidence" value="ECO:0007669"/>
    <property type="project" value="UniProtKB-KW"/>
</dbReference>
<dbReference type="InterPro" id="IPR000504">
    <property type="entry name" value="RRM_dom"/>
</dbReference>
<evidence type="ECO:0000256" key="4">
    <source>
        <dbReference type="ARBA" id="ARBA00023187"/>
    </source>
</evidence>
<dbReference type="Pfam" id="PF00076">
    <property type="entry name" value="RRM_1"/>
    <property type="match status" value="1"/>
</dbReference>
<dbReference type="PROSITE" id="PS50102">
    <property type="entry name" value="RRM"/>
    <property type="match status" value="1"/>
</dbReference>
<evidence type="ECO:0000256" key="3">
    <source>
        <dbReference type="ARBA" id="ARBA00022884"/>
    </source>
</evidence>
<evidence type="ECO:0000256" key="5">
    <source>
        <dbReference type="ARBA" id="ARBA00023242"/>
    </source>
</evidence>
<dbReference type="EMBL" id="OX451738">
    <property type="protein sequence ID" value="CAI8606119.1"/>
    <property type="molecule type" value="Genomic_DNA"/>
</dbReference>
<organism evidence="9 10">
    <name type="scientific">Vicia faba</name>
    <name type="common">Broad bean</name>
    <name type="synonym">Faba vulgaris</name>
    <dbReference type="NCBI Taxonomy" id="3906"/>
    <lineage>
        <taxon>Eukaryota</taxon>
        <taxon>Viridiplantae</taxon>
        <taxon>Streptophyta</taxon>
        <taxon>Embryophyta</taxon>
        <taxon>Tracheophyta</taxon>
        <taxon>Spermatophyta</taxon>
        <taxon>Magnoliopsida</taxon>
        <taxon>eudicotyledons</taxon>
        <taxon>Gunneridae</taxon>
        <taxon>Pentapetalae</taxon>
        <taxon>rosids</taxon>
        <taxon>fabids</taxon>
        <taxon>Fabales</taxon>
        <taxon>Fabaceae</taxon>
        <taxon>Papilionoideae</taxon>
        <taxon>50 kb inversion clade</taxon>
        <taxon>NPAAA clade</taxon>
        <taxon>Hologalegina</taxon>
        <taxon>IRL clade</taxon>
        <taxon>Fabeae</taxon>
        <taxon>Vicia</taxon>
    </lineage>
</organism>
<protein>
    <recommendedName>
        <fullName evidence="8">RRM domain-containing protein</fullName>
    </recommendedName>
</protein>
<dbReference type="Proteomes" id="UP001157006">
    <property type="component" value="Chromosome 3"/>
</dbReference>
<evidence type="ECO:0000313" key="10">
    <source>
        <dbReference type="Proteomes" id="UP001157006"/>
    </source>
</evidence>
<evidence type="ECO:0000256" key="6">
    <source>
        <dbReference type="PROSITE-ProRule" id="PRU00176"/>
    </source>
</evidence>
<dbReference type="PANTHER" id="PTHR48028">
    <property type="entry name" value="GLYCINE-RICH RNA-BINDING PROTEIN RZ1A"/>
    <property type="match status" value="1"/>
</dbReference>
<feature type="domain" description="RRM" evidence="8">
    <location>
        <begin position="5"/>
        <end position="93"/>
    </location>
</feature>
<evidence type="ECO:0000259" key="8">
    <source>
        <dbReference type="PROSITE" id="PS50102"/>
    </source>
</evidence>
<accession>A0AAV1A6A7</accession>
<feature type="signal peptide" evidence="7">
    <location>
        <begin position="1"/>
        <end position="17"/>
    </location>
</feature>
<keyword evidence="2" id="KW-0507">mRNA processing</keyword>
<name>A0AAV1A6A7_VICFA</name>
<dbReference type="InterPro" id="IPR051106">
    <property type="entry name" value="RNA-bind/splicing_reg"/>
</dbReference>